<evidence type="ECO:0000313" key="3">
    <source>
        <dbReference type="Proteomes" id="UP000297229"/>
    </source>
</evidence>
<evidence type="ECO:0000256" key="1">
    <source>
        <dbReference type="SAM" id="MobiDB-lite"/>
    </source>
</evidence>
<dbReference type="EMBL" id="PQXM01000006">
    <property type="protein sequence ID" value="TGO80498.1"/>
    <property type="molecule type" value="Genomic_DNA"/>
</dbReference>
<proteinExistence type="predicted"/>
<organism evidence="2 3">
    <name type="scientific">Botrytis elliptica</name>
    <dbReference type="NCBI Taxonomy" id="278938"/>
    <lineage>
        <taxon>Eukaryota</taxon>
        <taxon>Fungi</taxon>
        <taxon>Dikarya</taxon>
        <taxon>Ascomycota</taxon>
        <taxon>Pezizomycotina</taxon>
        <taxon>Leotiomycetes</taxon>
        <taxon>Helotiales</taxon>
        <taxon>Sclerotiniaceae</taxon>
        <taxon>Botrytis</taxon>
    </lineage>
</organism>
<comment type="caution">
    <text evidence="2">The sequence shown here is derived from an EMBL/GenBank/DDBJ whole genome shotgun (WGS) entry which is preliminary data.</text>
</comment>
<sequence>MSPSKVFNDIPVNYPDVQPSGPPKPFSDRQPKANAIVFKTTPMEKCWIGVFPDAKVHSNEQVTWSNGLARGDSKRRSD</sequence>
<accession>A0A4Z1K440</accession>
<keyword evidence="3" id="KW-1185">Reference proteome</keyword>
<dbReference type="Proteomes" id="UP000297229">
    <property type="component" value="Unassembled WGS sequence"/>
</dbReference>
<feature type="region of interest" description="Disordered" evidence="1">
    <location>
        <begin position="1"/>
        <end position="30"/>
    </location>
</feature>
<protein>
    <submittedName>
        <fullName evidence="2">Uncharacterized protein</fullName>
    </submittedName>
</protein>
<reference evidence="2 3" key="1">
    <citation type="submission" date="2017-12" db="EMBL/GenBank/DDBJ databases">
        <title>Comparative genomics of Botrytis spp.</title>
        <authorList>
            <person name="Valero-Jimenez C.A."/>
            <person name="Tapia P."/>
            <person name="Veloso J."/>
            <person name="Silva-Moreno E."/>
            <person name="Staats M."/>
            <person name="Valdes J.H."/>
            <person name="Van Kan J.A.L."/>
        </authorList>
    </citation>
    <scope>NUCLEOTIDE SEQUENCE [LARGE SCALE GENOMIC DNA]</scope>
    <source>
        <strain evidence="2 3">Be9601</strain>
    </source>
</reference>
<evidence type="ECO:0000313" key="2">
    <source>
        <dbReference type="EMBL" id="TGO80498.1"/>
    </source>
</evidence>
<dbReference type="AlphaFoldDB" id="A0A4Z1K440"/>
<name>A0A4Z1K440_9HELO</name>
<gene>
    <name evidence="2" type="ORF">BELL_0006g00320</name>
</gene>